<dbReference type="PANTHER" id="PTHR45640">
    <property type="entry name" value="HEAT SHOCK PROTEIN HSP-12.2-RELATED"/>
    <property type="match status" value="1"/>
</dbReference>
<dbReference type="InterPro" id="IPR008978">
    <property type="entry name" value="HSP20-like_chaperone"/>
</dbReference>
<dbReference type="PANTHER" id="PTHR45640:SF26">
    <property type="entry name" value="RE23625P"/>
    <property type="match status" value="1"/>
</dbReference>
<evidence type="ECO:0000313" key="6">
    <source>
        <dbReference type="Proteomes" id="UP000748531"/>
    </source>
</evidence>
<dbReference type="AlphaFoldDB" id="A0A8J4T6J6"/>
<dbReference type="CDD" id="cd06526">
    <property type="entry name" value="metazoan_ACD"/>
    <property type="match status" value="2"/>
</dbReference>
<evidence type="ECO:0000259" key="4">
    <source>
        <dbReference type="PROSITE" id="PS01031"/>
    </source>
</evidence>
<evidence type="ECO:0000313" key="5">
    <source>
        <dbReference type="EMBL" id="KAF5399943.1"/>
    </source>
</evidence>
<accession>A0A8J4T6J6</accession>
<dbReference type="InterPro" id="IPR002068">
    <property type="entry name" value="A-crystallin/Hsp20_dom"/>
</dbReference>
<comment type="caution">
    <text evidence="5">The sequence shown here is derived from an EMBL/GenBank/DDBJ whole genome shotgun (WGS) entry which is preliminary data.</text>
</comment>
<reference evidence="5" key="1">
    <citation type="submission" date="2019-05" db="EMBL/GenBank/DDBJ databases">
        <title>Annotation for the trematode Paragonimus heterotremus.</title>
        <authorList>
            <person name="Choi Y.-J."/>
        </authorList>
    </citation>
    <scope>NUCLEOTIDE SEQUENCE</scope>
    <source>
        <strain evidence="5">LC</strain>
    </source>
</reference>
<evidence type="ECO:0000256" key="1">
    <source>
        <dbReference type="PROSITE-ProRule" id="PRU00285"/>
    </source>
</evidence>
<dbReference type="OrthoDB" id="10060792at2759"/>
<dbReference type="InterPro" id="IPR001436">
    <property type="entry name" value="Alpha-crystallin/sHSP_animal"/>
</dbReference>
<dbReference type="GO" id="GO:0005737">
    <property type="term" value="C:cytoplasm"/>
    <property type="evidence" value="ECO:0007669"/>
    <property type="project" value="TreeGrafter"/>
</dbReference>
<dbReference type="SUPFAM" id="SSF49764">
    <property type="entry name" value="HSP20-like chaperones"/>
    <property type="match status" value="2"/>
</dbReference>
<sequence>MHSPTELLIMTGHNSKRVPVHKDGRTLEQRQKDMVSKLRHTTSDSKASRPNGATHGRSDLAHYEHPDWFEDVNKWIDGVDRMWNAEMRRMRSDLFPLVPVDLFDHGLQELLAPYGDVPSILDRMDRQMEAMRRHMESVMDTNVRQPMLAGDVGLRTPECALVPHGICGPLDYLKDAYEPGEDGRVHFKVRFNVEGYSPEDIQVNTSEHGLTVHAKKTVKDETGTRTREYFRTIYLPPSVEKDHFQANMTEDGILTLEAPVTTKLHNAVTFDRDHQLALKPLSEVEVKQRESTEHALALKPIGTVGPTVIKDETTGGEKLHVEVPIEPEFTADDLCVRMDANRVIVSGQKKYVDETGSSKSAHVKEFTRSYEIPQTVDTFSVNSQLHGNTLLVEAPLLHTSKSK</sequence>
<feature type="region of interest" description="Disordered" evidence="3">
    <location>
        <begin position="28"/>
        <end position="59"/>
    </location>
</feature>
<protein>
    <submittedName>
        <fullName evidence="5">Major egg antigen</fullName>
    </submittedName>
</protein>
<feature type="compositionally biased region" description="Basic and acidic residues" evidence="3">
    <location>
        <begin position="28"/>
        <end position="47"/>
    </location>
</feature>
<organism evidence="5 6">
    <name type="scientific">Paragonimus heterotremus</name>
    <dbReference type="NCBI Taxonomy" id="100268"/>
    <lineage>
        <taxon>Eukaryota</taxon>
        <taxon>Metazoa</taxon>
        <taxon>Spiralia</taxon>
        <taxon>Lophotrochozoa</taxon>
        <taxon>Platyhelminthes</taxon>
        <taxon>Trematoda</taxon>
        <taxon>Digenea</taxon>
        <taxon>Plagiorchiida</taxon>
        <taxon>Troglotremata</taxon>
        <taxon>Troglotrematidae</taxon>
        <taxon>Paragonimus</taxon>
    </lineage>
</organism>
<feature type="domain" description="SHSP" evidence="4">
    <location>
        <begin position="299"/>
        <end position="403"/>
    </location>
</feature>
<dbReference type="Pfam" id="PF00011">
    <property type="entry name" value="HSP20"/>
    <property type="match status" value="2"/>
</dbReference>
<dbReference type="Proteomes" id="UP000748531">
    <property type="component" value="Unassembled WGS sequence"/>
</dbReference>
<name>A0A8J4T6J6_9TREM</name>
<dbReference type="Gene3D" id="2.60.40.790">
    <property type="match status" value="2"/>
</dbReference>
<gene>
    <name evidence="5" type="ORF">PHET_06404</name>
</gene>
<dbReference type="PRINTS" id="PR00299">
    <property type="entry name" value="ACRYSTALLIN"/>
</dbReference>
<proteinExistence type="inferred from homology"/>
<dbReference type="GO" id="GO:0005634">
    <property type="term" value="C:nucleus"/>
    <property type="evidence" value="ECO:0007669"/>
    <property type="project" value="TreeGrafter"/>
</dbReference>
<dbReference type="PROSITE" id="PS01031">
    <property type="entry name" value="SHSP"/>
    <property type="match status" value="2"/>
</dbReference>
<evidence type="ECO:0000256" key="2">
    <source>
        <dbReference type="RuleBase" id="RU003616"/>
    </source>
</evidence>
<dbReference type="GO" id="GO:0051082">
    <property type="term" value="F:unfolded protein binding"/>
    <property type="evidence" value="ECO:0007669"/>
    <property type="project" value="TreeGrafter"/>
</dbReference>
<dbReference type="GO" id="GO:0009408">
    <property type="term" value="P:response to heat"/>
    <property type="evidence" value="ECO:0007669"/>
    <property type="project" value="TreeGrafter"/>
</dbReference>
<keyword evidence="6" id="KW-1185">Reference proteome</keyword>
<feature type="domain" description="SHSP" evidence="4">
    <location>
        <begin position="168"/>
        <end position="279"/>
    </location>
</feature>
<dbReference type="EMBL" id="LUCH01003593">
    <property type="protein sequence ID" value="KAF5399943.1"/>
    <property type="molecule type" value="Genomic_DNA"/>
</dbReference>
<dbReference type="GO" id="GO:0042026">
    <property type="term" value="P:protein refolding"/>
    <property type="evidence" value="ECO:0007669"/>
    <property type="project" value="TreeGrafter"/>
</dbReference>
<comment type="similarity">
    <text evidence="1 2">Belongs to the small heat shock protein (HSP20) family.</text>
</comment>
<evidence type="ECO:0000256" key="3">
    <source>
        <dbReference type="SAM" id="MobiDB-lite"/>
    </source>
</evidence>